<proteinExistence type="predicted"/>
<dbReference type="PATRIC" id="fig|33881.3.peg.2000"/>
<accession>A0A175RUX1</accession>
<dbReference type="EMBL" id="LDQC01000043">
    <property type="protein sequence ID" value="KTR07118.1"/>
    <property type="molecule type" value="Genomic_DNA"/>
</dbReference>
<protein>
    <submittedName>
        <fullName evidence="1">Uncharacterized protein</fullName>
    </submittedName>
</protein>
<dbReference type="AlphaFoldDB" id="A0A175RUX1"/>
<evidence type="ECO:0000313" key="1">
    <source>
        <dbReference type="EMBL" id="KTR07118.1"/>
    </source>
</evidence>
<name>A0A175RUX1_9MICO</name>
<organism evidence="1 2">
    <name type="scientific">Curtobacterium luteum</name>
    <dbReference type="NCBI Taxonomy" id="33881"/>
    <lineage>
        <taxon>Bacteria</taxon>
        <taxon>Bacillati</taxon>
        <taxon>Actinomycetota</taxon>
        <taxon>Actinomycetes</taxon>
        <taxon>Micrococcales</taxon>
        <taxon>Microbacteriaceae</taxon>
        <taxon>Curtobacterium</taxon>
    </lineage>
</organism>
<reference evidence="1 2" key="1">
    <citation type="journal article" date="2016" name="Front. Microbiol.">
        <title>Genomic Resource of Rice Seed Associated Bacteria.</title>
        <authorList>
            <person name="Midha S."/>
            <person name="Bansal K."/>
            <person name="Sharma S."/>
            <person name="Kumar N."/>
            <person name="Patil P.P."/>
            <person name="Chaudhry V."/>
            <person name="Patil P.B."/>
        </authorList>
    </citation>
    <scope>NUCLEOTIDE SEQUENCE [LARGE SCALE GENOMIC DNA]</scope>
    <source>
        <strain evidence="1 2">NS184</strain>
    </source>
</reference>
<sequence>MVANTEGVRVGDLQVDTASLDALTHAMAPLPSTVRMDRSIADPREDALGSATVAAALGEAGTTITDRGEVLAESLTSIGQYPAQVAFQISTTEGELAAQLDGR</sequence>
<dbReference type="Proteomes" id="UP000078252">
    <property type="component" value="Unassembled WGS sequence"/>
</dbReference>
<gene>
    <name evidence="1" type="ORF">NS184_08370</name>
</gene>
<dbReference type="STRING" id="33881.NS184_08370"/>
<evidence type="ECO:0000313" key="2">
    <source>
        <dbReference type="Proteomes" id="UP000078252"/>
    </source>
</evidence>
<comment type="caution">
    <text evidence="1">The sequence shown here is derived from an EMBL/GenBank/DDBJ whole genome shotgun (WGS) entry which is preliminary data.</text>
</comment>